<accession>A0AAU9SHP9</accession>
<dbReference type="PANTHER" id="PTHR31902">
    <property type="entry name" value="ACTIN PATCHES DISTAL PROTEIN 1"/>
    <property type="match status" value="1"/>
</dbReference>
<keyword evidence="1" id="KW-1133">Transmembrane helix</keyword>
<name>A0AAU9SHP9_THLAR</name>
<feature type="non-terminal residue" evidence="2">
    <location>
        <position position="245"/>
    </location>
</feature>
<keyword evidence="1" id="KW-0812">Transmembrane</keyword>
<keyword evidence="1" id="KW-0472">Membrane</keyword>
<gene>
    <name evidence="2" type="ORF">TAV2_LOCUS16387</name>
</gene>
<dbReference type="Pfam" id="PF06999">
    <property type="entry name" value="Suc_Fer-like"/>
    <property type="match status" value="1"/>
</dbReference>
<dbReference type="PANTHER" id="PTHR31902:SF10">
    <property type="entry name" value="SUCRASE_FERREDOXIN-LIKE FAMILY PROTEIN"/>
    <property type="match status" value="1"/>
</dbReference>
<proteinExistence type="predicted"/>
<evidence type="ECO:0000313" key="3">
    <source>
        <dbReference type="Proteomes" id="UP000836841"/>
    </source>
</evidence>
<evidence type="ECO:0000313" key="2">
    <source>
        <dbReference type="EMBL" id="CAH2065583.1"/>
    </source>
</evidence>
<sequence length="245" mass="27066">MMHEPLVSKAEATEGLLSRSIVEKKVLGEVCKRENLRVGEGVESEEERRSDLLLLSLTPMVQLNSQGTMRRVTPTPPVDVEKPQPCSHIGGHKYVGNLIFFSPDSAENISGQWYGYVTPDDEHAMIDQHNAKGEIIQNLSRPSYIYVYVGTVMGQMRLRLDGEEAEKWAEHKFPNGNGIVERGQVEKKGFVGGCCEGANRPVKKEGTVNRNWFTSMEKEELLLGAATVGAVVTIAVAYSIYGRSG</sequence>
<dbReference type="EMBL" id="OU466861">
    <property type="protein sequence ID" value="CAH2065583.1"/>
    <property type="molecule type" value="Genomic_DNA"/>
</dbReference>
<reference evidence="2 3" key="1">
    <citation type="submission" date="2022-03" db="EMBL/GenBank/DDBJ databases">
        <authorList>
            <person name="Nunn A."/>
            <person name="Chopra R."/>
            <person name="Nunn A."/>
            <person name="Contreras Garrido A."/>
        </authorList>
    </citation>
    <scope>NUCLEOTIDE SEQUENCE [LARGE SCALE GENOMIC DNA]</scope>
</reference>
<keyword evidence="3" id="KW-1185">Reference proteome</keyword>
<organism evidence="2 3">
    <name type="scientific">Thlaspi arvense</name>
    <name type="common">Field penny-cress</name>
    <dbReference type="NCBI Taxonomy" id="13288"/>
    <lineage>
        <taxon>Eukaryota</taxon>
        <taxon>Viridiplantae</taxon>
        <taxon>Streptophyta</taxon>
        <taxon>Embryophyta</taxon>
        <taxon>Tracheophyta</taxon>
        <taxon>Spermatophyta</taxon>
        <taxon>Magnoliopsida</taxon>
        <taxon>eudicotyledons</taxon>
        <taxon>Gunneridae</taxon>
        <taxon>Pentapetalae</taxon>
        <taxon>rosids</taxon>
        <taxon>malvids</taxon>
        <taxon>Brassicales</taxon>
        <taxon>Brassicaceae</taxon>
        <taxon>Thlaspideae</taxon>
        <taxon>Thlaspi</taxon>
    </lineage>
</organism>
<dbReference type="Proteomes" id="UP000836841">
    <property type="component" value="Chromosome 5"/>
</dbReference>
<dbReference type="InterPro" id="IPR009737">
    <property type="entry name" value="Aim32/Apd1-like"/>
</dbReference>
<dbReference type="Gene3D" id="3.40.30.10">
    <property type="entry name" value="Glutaredoxin"/>
    <property type="match status" value="1"/>
</dbReference>
<evidence type="ECO:0000256" key="1">
    <source>
        <dbReference type="SAM" id="Phobius"/>
    </source>
</evidence>
<dbReference type="AlphaFoldDB" id="A0AAU9SHP9"/>
<feature type="transmembrane region" description="Helical" evidence="1">
    <location>
        <begin position="221"/>
        <end position="241"/>
    </location>
</feature>
<protein>
    <submittedName>
        <fullName evidence="2">Uncharacterized protein</fullName>
    </submittedName>
</protein>